<protein>
    <submittedName>
        <fullName evidence="1">Uncharacterized protein</fullName>
    </submittedName>
</protein>
<dbReference type="OrthoDB" id="653003at2"/>
<dbReference type="RefSeq" id="WP_046476367.1">
    <property type="nucleotide sequence ID" value="NZ_LN829118.1"/>
</dbReference>
<gene>
    <name evidence="1" type="ORF">YBN1229_v1_0531</name>
</gene>
<dbReference type="AlphaFoldDB" id="A0A0D6JBL1"/>
<dbReference type="KEGG" id="fil:BN1229_v1_0528"/>
<name>A0A0D6JBL1_9HYPH</name>
<reference evidence="2" key="1">
    <citation type="submission" date="2015-02" db="EMBL/GenBank/DDBJ databases">
        <authorList>
            <person name="Chooi Y.-H."/>
        </authorList>
    </citation>
    <scope>NUCLEOTIDE SEQUENCE [LARGE SCALE GENOMIC DNA]</scope>
    <source>
        <strain evidence="2">strain Y</strain>
    </source>
</reference>
<dbReference type="KEGG" id="fiy:BN1229_v1_0531"/>
<accession>A0A0D6JBL1</accession>
<sequence>MAHVHPVGVIEVRVNEISQLFDTLDPLPFRDRDLDPHAEEYIVGWAREFPRRRAFTIIVHAPKHELGNKYAQQLEAALRSYFNYRADVVEGELKELFKVGRKSLLIGMAVLATCTVAAQAIPEIVGPGSISRFFGEGLVILGWVANWKPMEIFLYEWWPLGRRRDLYRRLGQACVEVKAFDA</sequence>
<proteinExistence type="predicted"/>
<organism evidence="1 2">
    <name type="scientific">Candidatus Filomicrobium marinum</name>
    <dbReference type="NCBI Taxonomy" id="1608628"/>
    <lineage>
        <taxon>Bacteria</taxon>
        <taxon>Pseudomonadati</taxon>
        <taxon>Pseudomonadota</taxon>
        <taxon>Alphaproteobacteria</taxon>
        <taxon>Hyphomicrobiales</taxon>
        <taxon>Hyphomicrobiaceae</taxon>
        <taxon>Filomicrobium</taxon>
    </lineage>
</organism>
<evidence type="ECO:0000313" key="1">
    <source>
        <dbReference type="EMBL" id="CPR15846.1"/>
    </source>
</evidence>
<dbReference type="EMBL" id="LN829119">
    <property type="protein sequence ID" value="CPR15846.1"/>
    <property type="molecule type" value="Genomic_DNA"/>
</dbReference>
<evidence type="ECO:0000313" key="2">
    <source>
        <dbReference type="Proteomes" id="UP000033187"/>
    </source>
</evidence>
<keyword evidence="2" id="KW-1185">Reference proteome</keyword>
<dbReference type="Proteomes" id="UP000033187">
    <property type="component" value="Chromosome 1"/>
</dbReference>